<evidence type="ECO:0000256" key="1">
    <source>
        <dbReference type="ARBA" id="ARBA00004418"/>
    </source>
</evidence>
<evidence type="ECO:0000256" key="2">
    <source>
        <dbReference type="ARBA" id="ARBA00022723"/>
    </source>
</evidence>
<accession>A0A7X6DHV7</accession>
<name>A0A7X6DHV7_9BURK</name>
<organism evidence="7 8">
    <name type="scientific">Ramlibacter lithotrophicus</name>
    <dbReference type="NCBI Taxonomy" id="2606681"/>
    <lineage>
        <taxon>Bacteria</taxon>
        <taxon>Pseudomonadati</taxon>
        <taxon>Pseudomonadota</taxon>
        <taxon>Betaproteobacteria</taxon>
        <taxon>Burkholderiales</taxon>
        <taxon>Comamonadaceae</taxon>
        <taxon>Ramlibacter</taxon>
    </lineage>
</organism>
<protein>
    <submittedName>
        <fullName evidence="7">Cupredoxin family protein</fullName>
    </submittedName>
</protein>
<evidence type="ECO:0000259" key="6">
    <source>
        <dbReference type="Pfam" id="PF00127"/>
    </source>
</evidence>
<feature type="chain" id="PRO_5030826797" evidence="5">
    <location>
        <begin position="22"/>
        <end position="173"/>
    </location>
</feature>
<comment type="caution">
    <text evidence="7">The sequence shown here is derived from an EMBL/GenBank/DDBJ whole genome shotgun (WGS) entry which is preliminary data.</text>
</comment>
<gene>
    <name evidence="7" type="ORF">RAMLITH_16720</name>
</gene>
<dbReference type="GO" id="GO:0005507">
    <property type="term" value="F:copper ion binding"/>
    <property type="evidence" value="ECO:0007669"/>
    <property type="project" value="InterPro"/>
</dbReference>
<keyword evidence="3" id="KW-0574">Periplasm</keyword>
<dbReference type="AlphaFoldDB" id="A0A7X6DHV7"/>
<dbReference type="InterPro" id="IPR050845">
    <property type="entry name" value="Cu-binding_ET"/>
</dbReference>
<proteinExistence type="predicted"/>
<dbReference type="Pfam" id="PF00127">
    <property type="entry name" value="Copper-bind"/>
    <property type="match status" value="1"/>
</dbReference>
<keyword evidence="4" id="KW-0186">Copper</keyword>
<dbReference type="PANTHER" id="PTHR38439">
    <property type="entry name" value="AURACYANIN-B"/>
    <property type="match status" value="1"/>
</dbReference>
<keyword evidence="8" id="KW-1185">Reference proteome</keyword>
<dbReference type="SUPFAM" id="SSF49503">
    <property type="entry name" value="Cupredoxins"/>
    <property type="match status" value="1"/>
</dbReference>
<keyword evidence="2" id="KW-0479">Metal-binding</keyword>
<comment type="subcellular location">
    <subcellularLocation>
        <location evidence="1">Periplasm</location>
    </subcellularLocation>
</comment>
<dbReference type="InterPro" id="IPR008972">
    <property type="entry name" value="Cupredoxin"/>
</dbReference>
<keyword evidence="5" id="KW-0732">Signal</keyword>
<evidence type="ECO:0000313" key="8">
    <source>
        <dbReference type="Proteomes" id="UP000521868"/>
    </source>
</evidence>
<dbReference type="PANTHER" id="PTHR38439:SF3">
    <property type="entry name" value="COPPER-RESISTANT CUPROPROTEIN COPI"/>
    <property type="match status" value="1"/>
</dbReference>
<dbReference type="InterPro" id="IPR000923">
    <property type="entry name" value="BlueCu_1"/>
</dbReference>
<evidence type="ECO:0000256" key="5">
    <source>
        <dbReference type="SAM" id="SignalP"/>
    </source>
</evidence>
<feature type="domain" description="Blue (type 1) copper" evidence="6">
    <location>
        <begin position="61"/>
        <end position="163"/>
    </location>
</feature>
<dbReference type="GO" id="GO:0009055">
    <property type="term" value="F:electron transfer activity"/>
    <property type="evidence" value="ECO:0007669"/>
    <property type="project" value="InterPro"/>
</dbReference>
<reference evidence="7 8" key="1">
    <citation type="journal article" date="2020" name="Nature">
        <title>Bacterial chemolithoautotrophy via manganese oxidation.</title>
        <authorList>
            <person name="Yu H."/>
            <person name="Leadbetter J.R."/>
        </authorList>
    </citation>
    <scope>NUCLEOTIDE SEQUENCE [LARGE SCALE GENOMIC DNA]</scope>
    <source>
        <strain evidence="7 8">RBP-1</strain>
    </source>
</reference>
<evidence type="ECO:0000256" key="4">
    <source>
        <dbReference type="ARBA" id="ARBA00023008"/>
    </source>
</evidence>
<dbReference type="Gene3D" id="2.60.40.420">
    <property type="entry name" value="Cupredoxins - blue copper proteins"/>
    <property type="match status" value="1"/>
</dbReference>
<dbReference type="PROSITE" id="PS00079">
    <property type="entry name" value="MULTICOPPER_OXIDASE1"/>
    <property type="match status" value="1"/>
</dbReference>
<evidence type="ECO:0000313" key="7">
    <source>
        <dbReference type="EMBL" id="NKE67469.1"/>
    </source>
</evidence>
<sequence length="173" mass="18596">MTYQAVATAAILTFSAAAALAGAGHHGHGQGARKAGVPAREQTAWGVAGDARGARTIEVTMTDDMRFTPQRIQVRQGDTIRFVVRNNGKMLHEMVLGTKASLEEHAALMVKFPGMEHDEPYMTHVKPGARQAIVWNFNRPGEFHYACLIAGHYQAGMVGTISVVPAGTTTARN</sequence>
<dbReference type="Proteomes" id="UP000521868">
    <property type="component" value="Unassembled WGS sequence"/>
</dbReference>
<dbReference type="InterPro" id="IPR033138">
    <property type="entry name" value="Cu_oxidase_CS"/>
</dbReference>
<dbReference type="CDD" id="cd04211">
    <property type="entry name" value="Cupredoxin_like_2"/>
    <property type="match status" value="1"/>
</dbReference>
<feature type="signal peptide" evidence="5">
    <location>
        <begin position="1"/>
        <end position="21"/>
    </location>
</feature>
<dbReference type="RefSeq" id="WP_168108597.1">
    <property type="nucleotide sequence ID" value="NZ_VTOX01000006.1"/>
</dbReference>
<dbReference type="GO" id="GO:0042597">
    <property type="term" value="C:periplasmic space"/>
    <property type="evidence" value="ECO:0007669"/>
    <property type="project" value="UniProtKB-SubCell"/>
</dbReference>
<evidence type="ECO:0000256" key="3">
    <source>
        <dbReference type="ARBA" id="ARBA00022764"/>
    </source>
</evidence>
<dbReference type="EMBL" id="VTOX01000006">
    <property type="protein sequence ID" value="NKE67469.1"/>
    <property type="molecule type" value="Genomic_DNA"/>
</dbReference>